<accession>A0A5C6ALB8</accession>
<name>A0A5C6ALB8_9BACT</name>
<dbReference type="EMBL" id="SJPN01000005">
    <property type="protein sequence ID" value="TWU00813.1"/>
    <property type="molecule type" value="Genomic_DNA"/>
</dbReference>
<protein>
    <submittedName>
        <fullName evidence="1">Uncharacterized protein</fullName>
    </submittedName>
</protein>
<evidence type="ECO:0000313" key="1">
    <source>
        <dbReference type="EMBL" id="TWU00813.1"/>
    </source>
</evidence>
<gene>
    <name evidence="1" type="ORF">Pla52n_41820</name>
</gene>
<comment type="caution">
    <text evidence="1">The sequence shown here is derived from an EMBL/GenBank/DDBJ whole genome shotgun (WGS) entry which is preliminary data.</text>
</comment>
<dbReference type="AlphaFoldDB" id="A0A5C6ALB8"/>
<keyword evidence="2" id="KW-1185">Reference proteome</keyword>
<evidence type="ECO:0000313" key="2">
    <source>
        <dbReference type="Proteomes" id="UP000320176"/>
    </source>
</evidence>
<sequence length="45" mass="4915">MKYVSLSRLTYAAYSSRQKFFANGSPLPRILTRLSESGFGGEGLG</sequence>
<reference evidence="1 2" key="1">
    <citation type="submission" date="2019-02" db="EMBL/GenBank/DDBJ databases">
        <title>Deep-cultivation of Planctomycetes and their phenomic and genomic characterization uncovers novel biology.</title>
        <authorList>
            <person name="Wiegand S."/>
            <person name="Jogler M."/>
            <person name="Boedeker C."/>
            <person name="Pinto D."/>
            <person name="Vollmers J."/>
            <person name="Rivas-Marin E."/>
            <person name="Kohn T."/>
            <person name="Peeters S.H."/>
            <person name="Heuer A."/>
            <person name="Rast P."/>
            <person name="Oberbeckmann S."/>
            <person name="Bunk B."/>
            <person name="Jeske O."/>
            <person name="Meyerdierks A."/>
            <person name="Storesund J.E."/>
            <person name="Kallscheuer N."/>
            <person name="Luecker S."/>
            <person name="Lage O.M."/>
            <person name="Pohl T."/>
            <person name="Merkel B.J."/>
            <person name="Hornburger P."/>
            <person name="Mueller R.-W."/>
            <person name="Bruemmer F."/>
            <person name="Labrenz M."/>
            <person name="Spormann A.M."/>
            <person name="Op Den Camp H."/>
            <person name="Overmann J."/>
            <person name="Amann R."/>
            <person name="Jetten M.S.M."/>
            <person name="Mascher T."/>
            <person name="Medema M.H."/>
            <person name="Devos D.P."/>
            <person name="Kaster A.-K."/>
            <person name="Ovreas L."/>
            <person name="Rohde M."/>
            <person name="Galperin M.Y."/>
            <person name="Jogler C."/>
        </authorList>
    </citation>
    <scope>NUCLEOTIDE SEQUENCE [LARGE SCALE GENOMIC DNA]</scope>
    <source>
        <strain evidence="1 2">Pla52n</strain>
    </source>
</reference>
<dbReference type="Proteomes" id="UP000320176">
    <property type="component" value="Unassembled WGS sequence"/>
</dbReference>
<organism evidence="1 2">
    <name type="scientific">Stieleria varia</name>
    <dbReference type="NCBI Taxonomy" id="2528005"/>
    <lineage>
        <taxon>Bacteria</taxon>
        <taxon>Pseudomonadati</taxon>
        <taxon>Planctomycetota</taxon>
        <taxon>Planctomycetia</taxon>
        <taxon>Pirellulales</taxon>
        <taxon>Pirellulaceae</taxon>
        <taxon>Stieleria</taxon>
    </lineage>
</organism>
<proteinExistence type="predicted"/>